<organism evidence="11 12">
    <name type="scientific">Geotalea daltonii (strain DSM 22248 / JCM 15807 / FRC-32)</name>
    <name type="common">Geobacter daltonii</name>
    <dbReference type="NCBI Taxonomy" id="316067"/>
    <lineage>
        <taxon>Bacteria</taxon>
        <taxon>Pseudomonadati</taxon>
        <taxon>Thermodesulfobacteriota</taxon>
        <taxon>Desulfuromonadia</taxon>
        <taxon>Geobacterales</taxon>
        <taxon>Geobacteraceae</taxon>
        <taxon>Geotalea</taxon>
    </lineage>
</organism>
<dbReference type="Gene3D" id="3.20.20.80">
    <property type="entry name" value="Glycosidases"/>
    <property type="match status" value="1"/>
</dbReference>
<evidence type="ECO:0000256" key="6">
    <source>
        <dbReference type="ARBA" id="ARBA00022679"/>
    </source>
</evidence>
<keyword evidence="7 10" id="KW-0119">Carbohydrate metabolism</keyword>
<dbReference type="STRING" id="316067.Geob_1889"/>
<dbReference type="SUPFAM" id="SSF51445">
    <property type="entry name" value="(Trans)glycosidases"/>
    <property type="match status" value="1"/>
</dbReference>
<accession>B9M7F8</accession>
<dbReference type="AlphaFoldDB" id="B9M7F8"/>
<keyword evidence="6 10" id="KW-0808">Transferase</keyword>
<dbReference type="NCBIfam" id="NF011079">
    <property type="entry name" value="PRK14508.1-2"/>
    <property type="match status" value="1"/>
</dbReference>
<dbReference type="Pfam" id="PF02446">
    <property type="entry name" value="Glyco_hydro_77"/>
    <property type="match status" value="1"/>
</dbReference>
<dbReference type="InterPro" id="IPR003385">
    <property type="entry name" value="Glyco_hydro_77"/>
</dbReference>
<reference evidence="11 12" key="1">
    <citation type="submission" date="2009-01" db="EMBL/GenBank/DDBJ databases">
        <title>Complete sequence of Geobacter sp. FRC-32.</title>
        <authorList>
            <consortium name="US DOE Joint Genome Institute"/>
            <person name="Lucas S."/>
            <person name="Copeland A."/>
            <person name="Lapidus A."/>
            <person name="Glavina del Rio T."/>
            <person name="Dalin E."/>
            <person name="Tice H."/>
            <person name="Bruce D."/>
            <person name="Goodwin L."/>
            <person name="Pitluck S."/>
            <person name="Saunders E."/>
            <person name="Brettin T."/>
            <person name="Detter J.C."/>
            <person name="Han C."/>
            <person name="Larimer F."/>
            <person name="Land M."/>
            <person name="Hauser L."/>
            <person name="Kyrpides N."/>
            <person name="Ovchinnikova G."/>
            <person name="Kostka J."/>
            <person name="Richardson P."/>
        </authorList>
    </citation>
    <scope>NUCLEOTIDE SEQUENCE [LARGE SCALE GENOMIC DNA]</scope>
    <source>
        <strain evidence="12">DSM 22248 / JCM 15807 / FRC-32</strain>
    </source>
</reference>
<dbReference type="OrthoDB" id="9761577at2"/>
<sequence length="497" mass="56251">MQRRRKSGILLHPSSLPGPGGIGSLGADAYRFVDFLQQAGQTMWQILPLGPTAYGNSPYSCYSAFAGNPLLISLESIIDDGDVDSKDLKPNLPSGRVDYSLVQPYKLGVLRKAASRFFETADQRRKDDFWYFCDNTFWLHDHALFMALKEHYSGKSWCDWPEDIALRKPEAVAEHSEKLGTAIGEHKYMQWQFFRQWQRLKSYTNDRHIEIIGDMPIFVAFDSTDVWANPHLFHLDKKGRPTLVAGVPPDYFSKTGQLWGNPLYNWERVAEEGFSWWVARVRNDLSLYDRVRIDHFRGFEAYWEVPAGEKTAKNGRWIKGPGDALFYALASQLGPVPLIAEDLGVITPEVEALRDKFGFPGMKILQFAFGSGPSNPYLPHNHVQNCAVYTGTHDNDTTSGWFALLKEKEKQDILCYLNIGAENISWDFVRSTLASVADMAIFPLQDILGLDSEARMNIPGVAGGNWSWRFSAEMLDNGVAKRLKALTEMYGRGRSNL</sequence>
<name>B9M7F8_GEODF</name>
<dbReference type="KEGG" id="geo:Geob_1889"/>
<comment type="catalytic activity">
    <reaction evidence="1 10">
        <text>Transfers a segment of a (1-&gt;4)-alpha-D-glucan to a new position in an acceptor, which may be glucose or a (1-&gt;4)-alpha-D-glucan.</text>
        <dbReference type="EC" id="2.4.1.25"/>
    </reaction>
</comment>
<dbReference type="EMBL" id="CP001390">
    <property type="protein sequence ID" value="ACM20246.1"/>
    <property type="molecule type" value="Genomic_DNA"/>
</dbReference>
<evidence type="ECO:0000256" key="8">
    <source>
        <dbReference type="ARBA" id="ARBA00031423"/>
    </source>
</evidence>
<evidence type="ECO:0000256" key="4">
    <source>
        <dbReference type="ARBA" id="ARBA00020295"/>
    </source>
</evidence>
<dbReference type="RefSeq" id="WP_012646975.1">
    <property type="nucleotide sequence ID" value="NC_011979.1"/>
</dbReference>
<comment type="similarity">
    <text evidence="2 10">Belongs to the disproportionating enzyme family.</text>
</comment>
<gene>
    <name evidence="11" type="primary">malQ</name>
    <name evidence="11" type="ordered locus">Geob_1889</name>
</gene>
<evidence type="ECO:0000256" key="5">
    <source>
        <dbReference type="ARBA" id="ARBA00022676"/>
    </source>
</evidence>
<dbReference type="Proteomes" id="UP000007721">
    <property type="component" value="Chromosome"/>
</dbReference>
<dbReference type="EC" id="2.4.1.25" evidence="3 10"/>
<evidence type="ECO:0000256" key="9">
    <source>
        <dbReference type="ARBA" id="ARBA00031501"/>
    </source>
</evidence>
<dbReference type="PANTHER" id="PTHR32438">
    <property type="entry name" value="4-ALPHA-GLUCANOTRANSFERASE DPE1, CHLOROPLASTIC/AMYLOPLASTIC"/>
    <property type="match status" value="1"/>
</dbReference>
<evidence type="ECO:0000256" key="1">
    <source>
        <dbReference type="ARBA" id="ARBA00000439"/>
    </source>
</evidence>
<dbReference type="eggNOG" id="COG1640">
    <property type="taxonomic scope" value="Bacteria"/>
</dbReference>
<keyword evidence="12" id="KW-1185">Reference proteome</keyword>
<evidence type="ECO:0000313" key="12">
    <source>
        <dbReference type="Proteomes" id="UP000007721"/>
    </source>
</evidence>
<evidence type="ECO:0000256" key="2">
    <source>
        <dbReference type="ARBA" id="ARBA00005684"/>
    </source>
</evidence>
<proteinExistence type="inferred from homology"/>
<dbReference type="HOGENOM" id="CLU_014132_1_0_7"/>
<dbReference type="NCBIfam" id="NF011080">
    <property type="entry name" value="PRK14508.1-3"/>
    <property type="match status" value="1"/>
</dbReference>
<keyword evidence="5 10" id="KW-0328">Glycosyltransferase</keyword>
<protein>
    <recommendedName>
        <fullName evidence="4 10">4-alpha-glucanotransferase</fullName>
        <ecNumber evidence="3 10">2.4.1.25</ecNumber>
    </recommendedName>
    <alternativeName>
        <fullName evidence="8 10">Amylomaltase</fullName>
    </alternativeName>
    <alternativeName>
        <fullName evidence="9 10">Disproportionating enzyme</fullName>
    </alternativeName>
</protein>
<dbReference type="GO" id="GO:0005975">
    <property type="term" value="P:carbohydrate metabolic process"/>
    <property type="evidence" value="ECO:0007669"/>
    <property type="project" value="InterPro"/>
</dbReference>
<dbReference type="GO" id="GO:0004134">
    <property type="term" value="F:4-alpha-glucanotransferase activity"/>
    <property type="evidence" value="ECO:0007669"/>
    <property type="project" value="UniProtKB-EC"/>
</dbReference>
<evidence type="ECO:0000313" key="11">
    <source>
        <dbReference type="EMBL" id="ACM20246.1"/>
    </source>
</evidence>
<dbReference type="CAZy" id="GH77">
    <property type="family name" value="Glycoside Hydrolase Family 77"/>
</dbReference>
<evidence type="ECO:0000256" key="7">
    <source>
        <dbReference type="ARBA" id="ARBA00023277"/>
    </source>
</evidence>
<evidence type="ECO:0000256" key="10">
    <source>
        <dbReference type="RuleBase" id="RU361207"/>
    </source>
</evidence>
<dbReference type="NCBIfam" id="TIGR00217">
    <property type="entry name" value="malQ"/>
    <property type="match status" value="1"/>
</dbReference>
<dbReference type="PANTHER" id="PTHR32438:SF5">
    <property type="entry name" value="4-ALPHA-GLUCANOTRANSFERASE DPE1, CHLOROPLASTIC_AMYLOPLASTIC"/>
    <property type="match status" value="1"/>
</dbReference>
<evidence type="ECO:0000256" key="3">
    <source>
        <dbReference type="ARBA" id="ARBA00012560"/>
    </source>
</evidence>
<dbReference type="InterPro" id="IPR017853">
    <property type="entry name" value="GH"/>
</dbReference>